<dbReference type="PROSITE" id="PS50109">
    <property type="entry name" value="HIS_KIN"/>
    <property type="match status" value="1"/>
</dbReference>
<dbReference type="SMART" id="SM01080">
    <property type="entry name" value="CHASE2"/>
    <property type="match status" value="1"/>
</dbReference>
<keyword evidence="4" id="KW-0597">Phosphoprotein</keyword>
<dbReference type="Pfam" id="PF05226">
    <property type="entry name" value="CHASE2"/>
    <property type="match status" value="1"/>
</dbReference>
<dbReference type="InterPro" id="IPR005467">
    <property type="entry name" value="His_kinase_dom"/>
</dbReference>
<keyword evidence="7" id="KW-0812">Transmembrane</keyword>
<feature type="transmembrane region" description="Helical" evidence="7">
    <location>
        <begin position="330"/>
        <end position="350"/>
    </location>
</feature>
<feature type="transmembrane region" description="Helical" evidence="7">
    <location>
        <begin position="356"/>
        <end position="378"/>
    </location>
</feature>
<name>A0A6P2GCU2_9BURK</name>
<dbReference type="Gene3D" id="3.30.565.10">
    <property type="entry name" value="Histidine kinase-like ATPase, C-terminal domain"/>
    <property type="match status" value="1"/>
</dbReference>
<reference evidence="10 11" key="1">
    <citation type="submission" date="2019-09" db="EMBL/GenBank/DDBJ databases">
        <authorList>
            <person name="Depoorter E."/>
        </authorList>
    </citation>
    <scope>NUCLEOTIDE SEQUENCE [LARGE SCALE GENOMIC DNA]</scope>
    <source>
        <strain evidence="10">LMG 20980</strain>
    </source>
</reference>
<evidence type="ECO:0000313" key="11">
    <source>
        <dbReference type="Proteomes" id="UP000494201"/>
    </source>
</evidence>
<dbReference type="FunFam" id="3.30.565.10:FF:000006">
    <property type="entry name" value="Sensor histidine kinase WalK"/>
    <property type="match status" value="1"/>
</dbReference>
<dbReference type="PANTHER" id="PTHR43547:SF2">
    <property type="entry name" value="HYBRID SIGNAL TRANSDUCTION HISTIDINE KINASE C"/>
    <property type="match status" value="1"/>
</dbReference>
<evidence type="ECO:0000256" key="3">
    <source>
        <dbReference type="ARBA" id="ARBA00012438"/>
    </source>
</evidence>
<dbReference type="CDD" id="cd00075">
    <property type="entry name" value="HATPase"/>
    <property type="match status" value="1"/>
</dbReference>
<evidence type="ECO:0000313" key="9">
    <source>
        <dbReference type="EMBL" id="MBM2768253.1"/>
    </source>
</evidence>
<evidence type="ECO:0000313" key="10">
    <source>
        <dbReference type="EMBL" id="VVU51580.1"/>
    </source>
</evidence>
<dbReference type="Proteomes" id="UP000494201">
    <property type="component" value="Unassembled WGS sequence"/>
</dbReference>
<dbReference type="EMBL" id="CABVLY010000017">
    <property type="protein sequence ID" value="VVU51580.1"/>
    <property type="molecule type" value="Genomic_DNA"/>
</dbReference>
<comment type="catalytic activity">
    <reaction evidence="1">
        <text>ATP + protein L-histidine = ADP + protein N-phospho-L-histidine.</text>
        <dbReference type="EC" id="2.7.13.3"/>
    </reaction>
</comment>
<dbReference type="SUPFAM" id="SSF47384">
    <property type="entry name" value="Homodimeric domain of signal transducing histidine kinase"/>
    <property type="match status" value="1"/>
</dbReference>
<comment type="subcellular location">
    <subcellularLocation>
        <location evidence="2">Cell inner membrane</location>
        <topology evidence="2">Multi-pass membrane protein</topology>
    </subcellularLocation>
</comment>
<organism evidence="10 11">
    <name type="scientific">Burkholderia anthina</name>
    <dbReference type="NCBI Taxonomy" id="179879"/>
    <lineage>
        <taxon>Bacteria</taxon>
        <taxon>Pseudomonadati</taxon>
        <taxon>Pseudomonadota</taxon>
        <taxon>Betaproteobacteria</taxon>
        <taxon>Burkholderiales</taxon>
        <taxon>Burkholderiaceae</taxon>
        <taxon>Burkholderia</taxon>
        <taxon>Burkholderia cepacia complex</taxon>
    </lineage>
</organism>
<dbReference type="RefSeq" id="WP_174927315.1">
    <property type="nucleotide sequence ID" value="NZ_CABVLY010000017.1"/>
</dbReference>
<evidence type="ECO:0000256" key="1">
    <source>
        <dbReference type="ARBA" id="ARBA00000085"/>
    </source>
</evidence>
<keyword evidence="7" id="KW-0472">Membrane</keyword>
<protein>
    <recommendedName>
        <fullName evidence="3">histidine kinase</fullName>
        <ecNumber evidence="3">2.7.13.3</ecNumber>
    </recommendedName>
</protein>
<dbReference type="Pfam" id="PF02518">
    <property type="entry name" value="HATPase_c"/>
    <property type="match status" value="1"/>
</dbReference>
<keyword evidence="6 10" id="KW-0418">Kinase</keyword>
<keyword evidence="7" id="KW-1133">Transmembrane helix</keyword>
<evidence type="ECO:0000256" key="5">
    <source>
        <dbReference type="ARBA" id="ARBA00022679"/>
    </source>
</evidence>
<evidence type="ECO:0000256" key="4">
    <source>
        <dbReference type="ARBA" id="ARBA00022553"/>
    </source>
</evidence>
<keyword evidence="12" id="KW-1185">Reference proteome</keyword>
<dbReference type="InterPro" id="IPR036097">
    <property type="entry name" value="HisK_dim/P_sf"/>
</dbReference>
<dbReference type="InterPro" id="IPR004358">
    <property type="entry name" value="Sig_transdc_His_kin-like_C"/>
</dbReference>
<dbReference type="PIRSF" id="PIRSF037347">
    <property type="entry name" value="STHK_CHASE2_PAS_prd"/>
    <property type="match status" value="1"/>
</dbReference>
<dbReference type="InterPro" id="IPR003661">
    <property type="entry name" value="HisK_dim/P_dom"/>
</dbReference>
<dbReference type="EMBL" id="JAFCIQ010000012">
    <property type="protein sequence ID" value="MBM2768253.1"/>
    <property type="molecule type" value="Genomic_DNA"/>
</dbReference>
<evidence type="ECO:0000259" key="8">
    <source>
        <dbReference type="PROSITE" id="PS50109"/>
    </source>
</evidence>
<proteinExistence type="predicted"/>
<dbReference type="InterPro" id="IPR007890">
    <property type="entry name" value="CHASE2"/>
</dbReference>
<feature type="domain" description="Histidine kinase" evidence="8">
    <location>
        <begin position="553"/>
        <end position="778"/>
    </location>
</feature>
<dbReference type="PANTHER" id="PTHR43547">
    <property type="entry name" value="TWO-COMPONENT HISTIDINE KINASE"/>
    <property type="match status" value="1"/>
</dbReference>
<dbReference type="InterPro" id="IPR017181">
    <property type="entry name" value="Sig_transdc_His_kin_CHASE2"/>
</dbReference>
<dbReference type="PRINTS" id="PR00344">
    <property type="entry name" value="BCTRLSENSOR"/>
</dbReference>
<dbReference type="SMART" id="SM00387">
    <property type="entry name" value="HATPase_c"/>
    <property type="match status" value="1"/>
</dbReference>
<dbReference type="EC" id="2.7.13.3" evidence="3"/>
<dbReference type="InterPro" id="IPR036890">
    <property type="entry name" value="HATPase_C_sf"/>
</dbReference>
<gene>
    <name evidence="10" type="ORF">BAN20980_04302</name>
    <name evidence="9" type="ORF">JQK92_17675</name>
</gene>
<reference evidence="9 12" key="2">
    <citation type="submission" date="2021-02" db="EMBL/GenBank/DDBJ databases">
        <title>Draft genome of the type strains Burkholderia anthina DSM16086.</title>
        <authorList>
            <person name="Hertel R."/>
            <person name="Meissner J."/>
            <person name="Poehlein A."/>
            <person name="Daniel R."/>
            <person name="Commichau F.M."/>
        </authorList>
    </citation>
    <scope>NUCLEOTIDE SEQUENCE [LARGE SCALE GENOMIC DNA]</scope>
    <source>
        <strain evidence="9 12">DSM 16086</strain>
    </source>
</reference>
<evidence type="ECO:0000256" key="7">
    <source>
        <dbReference type="SAM" id="Phobius"/>
    </source>
</evidence>
<dbReference type="GO" id="GO:0000155">
    <property type="term" value="F:phosphorelay sensor kinase activity"/>
    <property type="evidence" value="ECO:0007669"/>
    <property type="project" value="InterPro"/>
</dbReference>
<dbReference type="InterPro" id="IPR003594">
    <property type="entry name" value="HATPase_dom"/>
</dbReference>
<dbReference type="SUPFAM" id="SSF55874">
    <property type="entry name" value="ATPase domain of HSP90 chaperone/DNA topoisomerase II/histidine kinase"/>
    <property type="match status" value="1"/>
</dbReference>
<dbReference type="CDD" id="cd00082">
    <property type="entry name" value="HisKA"/>
    <property type="match status" value="1"/>
</dbReference>
<dbReference type="GeneID" id="56502360"/>
<sequence>MRHWMNLPAGKTIRLRSPFAVVLVVALAAAASTPRFESLFSSFDQLHFDATALVFANRSSDRVVLISKGEGSLRELGRESVFSPATNAQLIDRLSGAASIVFDIPLPAREQYDDTFFDAIARNKRVVVGLPSTDTDMSGKLLLPLPEPAPEVAAAIGQRDVTIGHYGVVTGFVPYRTIDNRVYPHVSLEAIGVAGLGGMLPDFHRYEFLQTTAIGKRPRQSVLLMLPRVKSVETYSFADVVKGRIPTSAFDGKIVFIGHAIYRPLGEYNVSSLNDYVVNGAQLDAMITSAVLNDDIVSEIPPVSQLLVDPVLALGMLLICWLTKTRNLHTYALAWGICIFATSTVLLGLFRVWIPIGSALAICVVVYSYFAWSQLLGMHRLLHREISRLRELSSSIGVVRMSDEDSHGAIESNLLDEVKLAMQQIREWQEAYVGVINMLPYPIVLVRGRKLVLWNNSAAELLGETVTDSGGIHAGEKPKLEAVLEQFAAQGLGEAPAQEREMVLNDREYMLVNVPFAQFSPLSVQEDAAHLICLVDVDDLKKSVTHDRQALRHIAHDLRNPLTTILALIEQQSIGMQDSLTGVHDEKFMHDLRRLVGYSLRMAQDFMQLSRAEVLDPATFSMVDVADLVDEAVDQVGAFAEARSVRLVLHQKTDEAIWIDGNRDMLQRAVINVLDNAIKYSTENTVVDVTLERDPHRAESRHVLVRVADHGIGIPQEAIPLLCEPFFQVDGKRRDVAAGVGLGLSFVRAVIGRHGGSISIESEVGQGTSVALSLPIATDSIVAGDDEPAGTAAPSLPKAP</sequence>
<dbReference type="GO" id="GO:0005886">
    <property type="term" value="C:plasma membrane"/>
    <property type="evidence" value="ECO:0007669"/>
    <property type="project" value="UniProtKB-SubCell"/>
</dbReference>
<accession>A0A6P2GCU2</accession>
<keyword evidence="5" id="KW-0808">Transferase</keyword>
<evidence type="ECO:0000256" key="2">
    <source>
        <dbReference type="ARBA" id="ARBA00004429"/>
    </source>
</evidence>
<dbReference type="Gene3D" id="1.10.287.130">
    <property type="match status" value="1"/>
</dbReference>
<dbReference type="Proteomes" id="UP000755577">
    <property type="component" value="Unassembled WGS sequence"/>
</dbReference>
<evidence type="ECO:0000256" key="6">
    <source>
        <dbReference type="ARBA" id="ARBA00022777"/>
    </source>
</evidence>
<dbReference type="AlphaFoldDB" id="A0A6P2GCU2"/>
<evidence type="ECO:0000313" key="12">
    <source>
        <dbReference type="Proteomes" id="UP000755577"/>
    </source>
</evidence>